<accession>A0A8S3XF66</accession>
<reference evidence="2" key="1">
    <citation type="submission" date="2021-04" db="EMBL/GenBank/DDBJ databases">
        <authorList>
            <person name="Tunstrom K."/>
        </authorList>
    </citation>
    <scope>NUCLEOTIDE SEQUENCE</scope>
</reference>
<proteinExistence type="predicted"/>
<evidence type="ECO:0000313" key="2">
    <source>
        <dbReference type="EMBL" id="CAG5017266.1"/>
    </source>
</evidence>
<evidence type="ECO:0000313" key="3">
    <source>
        <dbReference type="Proteomes" id="UP000691718"/>
    </source>
</evidence>
<dbReference type="Proteomes" id="UP000691718">
    <property type="component" value="Unassembled WGS sequence"/>
</dbReference>
<protein>
    <submittedName>
        <fullName evidence="2">(apollo) hypothetical protein</fullName>
    </submittedName>
</protein>
<gene>
    <name evidence="2" type="ORF">PAPOLLO_LOCUS16643</name>
</gene>
<name>A0A8S3XF66_PARAO</name>
<keyword evidence="3" id="KW-1185">Reference proteome</keyword>
<dbReference type="EMBL" id="CAJQZP010001123">
    <property type="protein sequence ID" value="CAG5017266.1"/>
    <property type="molecule type" value="Genomic_DNA"/>
</dbReference>
<organism evidence="2 3">
    <name type="scientific">Parnassius apollo</name>
    <name type="common">Apollo butterfly</name>
    <name type="synonym">Papilio apollo</name>
    <dbReference type="NCBI Taxonomy" id="110799"/>
    <lineage>
        <taxon>Eukaryota</taxon>
        <taxon>Metazoa</taxon>
        <taxon>Ecdysozoa</taxon>
        <taxon>Arthropoda</taxon>
        <taxon>Hexapoda</taxon>
        <taxon>Insecta</taxon>
        <taxon>Pterygota</taxon>
        <taxon>Neoptera</taxon>
        <taxon>Endopterygota</taxon>
        <taxon>Lepidoptera</taxon>
        <taxon>Glossata</taxon>
        <taxon>Ditrysia</taxon>
        <taxon>Papilionoidea</taxon>
        <taxon>Papilionidae</taxon>
        <taxon>Parnassiinae</taxon>
        <taxon>Parnassini</taxon>
        <taxon>Parnassius</taxon>
        <taxon>Parnassius</taxon>
    </lineage>
</organism>
<evidence type="ECO:0000256" key="1">
    <source>
        <dbReference type="SAM" id="MobiDB-lite"/>
    </source>
</evidence>
<comment type="caution">
    <text evidence="2">The sequence shown here is derived from an EMBL/GenBank/DDBJ whole genome shotgun (WGS) entry which is preliminary data.</text>
</comment>
<dbReference type="OrthoDB" id="7436381at2759"/>
<feature type="region of interest" description="Disordered" evidence="1">
    <location>
        <begin position="1"/>
        <end position="32"/>
    </location>
</feature>
<sequence length="210" mass="24412">MFRTPEKCNSDSNLPKIPDDKETSPPSFVSSRIKRKRSEEILTDLVDFKAEMKEMITSWMDQQNSERTEITSALRSIEKSLTFLSTKYDDMCKKVDLMEQERHKQKEYITILENKVENIIKTQRKCSIELKNVPSSEKESKEMLLSMVSNLSTSLKVNIQSNDIKDIYRTTIKGDKKPIVVEMSTYVQKMNITSAAKKYNNHNKNNKLNT</sequence>
<dbReference type="AlphaFoldDB" id="A0A8S3XF66"/>